<protein>
    <submittedName>
        <fullName evidence="1">Uncharacterized protein</fullName>
    </submittedName>
</protein>
<evidence type="ECO:0000313" key="1">
    <source>
        <dbReference type="EMBL" id="EDR28443.1"/>
    </source>
</evidence>
<dbReference type="VEuPathDB" id="AmoebaDB:EDI_189010"/>
<dbReference type="Gene3D" id="3.90.980.20">
    <property type="match status" value="1"/>
</dbReference>
<accession>B0EAK4</accession>
<dbReference type="EMBL" id="DS548466">
    <property type="protein sequence ID" value="EDR28443.1"/>
    <property type="molecule type" value="Genomic_DNA"/>
</dbReference>
<dbReference type="KEGG" id="edi:EDI_189010"/>
<dbReference type="Proteomes" id="UP000008076">
    <property type="component" value="Unassembled WGS sequence"/>
</dbReference>
<dbReference type="OrthoDB" id="21243at2759"/>
<proteinExistence type="predicted"/>
<dbReference type="GeneID" id="5880310"/>
<gene>
    <name evidence="1" type="ORF">EDI_189010</name>
</gene>
<evidence type="ECO:0000313" key="2">
    <source>
        <dbReference type="Proteomes" id="UP000008076"/>
    </source>
</evidence>
<dbReference type="AlphaFoldDB" id="B0EAK4"/>
<organism evidence="2">
    <name type="scientific">Entamoeba dispar (strain ATCC PRA-260 / SAW760)</name>
    <dbReference type="NCBI Taxonomy" id="370354"/>
    <lineage>
        <taxon>Eukaryota</taxon>
        <taxon>Amoebozoa</taxon>
        <taxon>Evosea</taxon>
        <taxon>Archamoebae</taxon>
        <taxon>Mastigamoebida</taxon>
        <taxon>Entamoebidae</taxon>
        <taxon>Entamoeba</taxon>
    </lineage>
</organism>
<dbReference type="RefSeq" id="XP_001735363.1">
    <property type="nucleotide sequence ID" value="XM_001735311.1"/>
</dbReference>
<dbReference type="eggNOG" id="ENOG502RF30">
    <property type="taxonomic scope" value="Eukaryota"/>
</dbReference>
<dbReference type="OMA" id="PENFYIN"/>
<name>B0EAK4_ENTDS</name>
<keyword evidence="2" id="KW-1185">Reference proteome</keyword>
<sequence length="188" mass="22808">MENTCNCLFCTKFSSEIKTNKNVSLIDLCRYAFLSMDNNQDVKFIKIDDLYNFFERHWDIVCHLKEFKKESWKKEVYVTLSTSDYFQNKINESQETSYWQLKDFTIPEITNKPKTQQSDEPSVSYRIVKRNFKLKEKPSIIPKTQYKKEVVRPILDPYYPENFYINQDFYTNNSDYIKKIYQIMQSYD</sequence>
<reference evidence="2" key="1">
    <citation type="submission" date="2007-12" db="EMBL/GenBank/DDBJ databases">
        <title>Annotation of Entamoeba dispar SAW760.</title>
        <authorList>
            <person name="Lorenzi H."/>
            <person name="Inman J."/>
            <person name="Schobel S."/>
            <person name="Amedeo P."/>
            <person name="Caler E."/>
        </authorList>
    </citation>
    <scope>NUCLEOTIDE SEQUENCE [LARGE SCALE GENOMIC DNA]</scope>
    <source>
        <strain evidence="2">ATCC PRA-260 / SAW760</strain>
    </source>
</reference>